<keyword evidence="3" id="KW-1185">Reference proteome</keyword>
<dbReference type="AlphaFoldDB" id="A0A133UA15"/>
<sequence>MEVFLDTSALSEPDLDLMTEELEKDPELKFFVSAITHFEILWGYSISDKDPASYKNFLRTAGVRVESILQSDAETSAEWKPSEKDIRDSLIAASVKRRGASIWTRDDDFLNFLPEDRVKIIA</sequence>
<accession>A0A133UA15</accession>
<comment type="caution">
    <text evidence="2">The sequence shown here is derived from an EMBL/GenBank/DDBJ whole genome shotgun (WGS) entry which is preliminary data.</text>
</comment>
<dbReference type="Gene3D" id="3.40.50.1010">
    <property type="entry name" value="5'-nuclease"/>
    <property type="match status" value="1"/>
</dbReference>
<protein>
    <recommendedName>
        <fullName evidence="1">PIN domain-containing protein</fullName>
    </recommendedName>
</protein>
<dbReference type="SUPFAM" id="SSF88723">
    <property type="entry name" value="PIN domain-like"/>
    <property type="match status" value="1"/>
</dbReference>
<dbReference type="InterPro" id="IPR002716">
    <property type="entry name" value="PIN_dom"/>
</dbReference>
<dbReference type="EMBL" id="LHXJ01000024">
    <property type="protein sequence ID" value="KXA91035.1"/>
    <property type="molecule type" value="Genomic_DNA"/>
</dbReference>
<gene>
    <name evidence="2" type="ORF">AKJ57_02670</name>
</gene>
<evidence type="ECO:0000259" key="1">
    <source>
        <dbReference type="Pfam" id="PF01850"/>
    </source>
</evidence>
<evidence type="ECO:0000313" key="3">
    <source>
        <dbReference type="Proteomes" id="UP000070163"/>
    </source>
</evidence>
<organism evidence="2 3">
    <name type="scientific">candidate division MSBL1 archaeon SCGC-AAA259A05</name>
    <dbReference type="NCBI Taxonomy" id="1698259"/>
    <lineage>
        <taxon>Archaea</taxon>
        <taxon>Methanobacteriati</taxon>
        <taxon>Methanobacteriota</taxon>
        <taxon>candidate division MSBL1</taxon>
    </lineage>
</organism>
<name>A0A133UA15_9EURY</name>
<dbReference type="Pfam" id="PF01850">
    <property type="entry name" value="PIN"/>
    <property type="match status" value="1"/>
</dbReference>
<reference evidence="2 3" key="1">
    <citation type="journal article" date="2016" name="Sci. Rep.">
        <title>Metabolic traits of an uncultured archaeal lineage -MSBL1- from brine pools of the Red Sea.</title>
        <authorList>
            <person name="Mwirichia R."/>
            <person name="Alam I."/>
            <person name="Rashid M."/>
            <person name="Vinu M."/>
            <person name="Ba-Alawi W."/>
            <person name="Anthony Kamau A."/>
            <person name="Kamanda Ngugi D."/>
            <person name="Goker M."/>
            <person name="Klenk H.P."/>
            <person name="Bajic V."/>
            <person name="Stingl U."/>
        </authorList>
    </citation>
    <scope>NUCLEOTIDE SEQUENCE [LARGE SCALE GENOMIC DNA]</scope>
    <source>
        <strain evidence="2">SCGC-AAA259A05</strain>
    </source>
</reference>
<feature type="domain" description="PIN" evidence="1">
    <location>
        <begin position="3"/>
        <end position="110"/>
    </location>
</feature>
<proteinExistence type="predicted"/>
<evidence type="ECO:0000313" key="2">
    <source>
        <dbReference type="EMBL" id="KXA91035.1"/>
    </source>
</evidence>
<dbReference type="InterPro" id="IPR029060">
    <property type="entry name" value="PIN-like_dom_sf"/>
</dbReference>
<dbReference type="Proteomes" id="UP000070163">
    <property type="component" value="Unassembled WGS sequence"/>
</dbReference>